<dbReference type="AlphaFoldDB" id="A0AAD3HGI5"/>
<sequence length="135" mass="14843">MVWLVVAIARLQSFVRFNLNAQVEQPSDVAATSLELLLPLARFLCEQDYATRTRGHFFMSVDLFLFCYLTSILLLRKSGTDPCAITGRHYLSLLKEGGLKGAAGVAQEGEVEVNGSAEVAAGKGLISEIFHRHYP</sequence>
<comment type="caution">
    <text evidence="1">The sequence shown here is derived from an EMBL/GenBank/DDBJ whole genome shotgun (WGS) entry which is preliminary data.</text>
</comment>
<reference evidence="1 2" key="1">
    <citation type="journal article" date="2021" name="Sci. Rep.">
        <title>Genome sequencing of the multicellular alga Astrephomene provides insights into convergent evolution of germ-soma differentiation.</title>
        <authorList>
            <person name="Yamashita S."/>
            <person name="Yamamoto K."/>
            <person name="Matsuzaki R."/>
            <person name="Suzuki S."/>
            <person name="Yamaguchi H."/>
            <person name="Hirooka S."/>
            <person name="Minakuchi Y."/>
            <person name="Miyagishima S."/>
            <person name="Kawachi M."/>
            <person name="Toyoda A."/>
            <person name="Nozaki H."/>
        </authorList>
    </citation>
    <scope>NUCLEOTIDE SEQUENCE [LARGE SCALE GENOMIC DNA]</scope>
    <source>
        <strain evidence="1 2">NIES-4017</strain>
    </source>
</reference>
<accession>A0AAD3HGI5</accession>
<name>A0AAD3HGI5_9CHLO</name>
<dbReference type="EMBL" id="BMAR01000001">
    <property type="protein sequence ID" value="GFR40504.1"/>
    <property type="molecule type" value="Genomic_DNA"/>
</dbReference>
<proteinExistence type="predicted"/>
<evidence type="ECO:0000313" key="2">
    <source>
        <dbReference type="Proteomes" id="UP001054857"/>
    </source>
</evidence>
<organism evidence="1 2">
    <name type="scientific">Astrephomene gubernaculifera</name>
    <dbReference type="NCBI Taxonomy" id="47775"/>
    <lineage>
        <taxon>Eukaryota</taxon>
        <taxon>Viridiplantae</taxon>
        <taxon>Chlorophyta</taxon>
        <taxon>core chlorophytes</taxon>
        <taxon>Chlorophyceae</taxon>
        <taxon>CS clade</taxon>
        <taxon>Chlamydomonadales</taxon>
        <taxon>Astrephomenaceae</taxon>
        <taxon>Astrephomene</taxon>
    </lineage>
</organism>
<gene>
    <name evidence="1" type="ORF">Agub_g1073</name>
</gene>
<keyword evidence="2" id="KW-1185">Reference proteome</keyword>
<protein>
    <submittedName>
        <fullName evidence="1">Uncharacterized protein</fullName>
    </submittedName>
</protein>
<dbReference type="Proteomes" id="UP001054857">
    <property type="component" value="Unassembled WGS sequence"/>
</dbReference>
<feature type="non-terminal residue" evidence="1">
    <location>
        <position position="1"/>
    </location>
</feature>
<evidence type="ECO:0000313" key="1">
    <source>
        <dbReference type="EMBL" id="GFR40504.1"/>
    </source>
</evidence>